<comment type="caution">
    <text evidence="1">The sequence shown here is derived from an EMBL/GenBank/DDBJ whole genome shotgun (WGS) entry which is preliminary data.</text>
</comment>
<proteinExistence type="predicted"/>
<protein>
    <submittedName>
        <fullName evidence="1">Uncharacterized protein</fullName>
    </submittedName>
</protein>
<dbReference type="PANTHER" id="PTHR11439">
    <property type="entry name" value="GAG-POL-RELATED RETROTRANSPOSON"/>
    <property type="match status" value="1"/>
</dbReference>
<dbReference type="CDD" id="cd09272">
    <property type="entry name" value="RNase_HI_RT_Ty1"/>
    <property type="match status" value="1"/>
</dbReference>
<reference evidence="1 2" key="1">
    <citation type="submission" date="2024-01" db="EMBL/GenBank/DDBJ databases">
        <title>Genome assemblies of Stephania.</title>
        <authorList>
            <person name="Yang L."/>
        </authorList>
    </citation>
    <scope>NUCLEOTIDE SEQUENCE [LARGE SCALE GENOMIC DNA]</scope>
    <source>
        <strain evidence="1">QJT</strain>
        <tissue evidence="1">Leaf</tissue>
    </source>
</reference>
<name>A0AAP0IVN7_9MAGN</name>
<dbReference type="Proteomes" id="UP001417504">
    <property type="component" value="Unassembled WGS sequence"/>
</dbReference>
<gene>
    <name evidence="1" type="ORF">Sjap_012226</name>
</gene>
<dbReference type="EMBL" id="JBBNAE010000005">
    <property type="protein sequence ID" value="KAK9122624.1"/>
    <property type="molecule type" value="Genomic_DNA"/>
</dbReference>
<dbReference type="AlphaFoldDB" id="A0AAP0IVN7"/>
<organism evidence="1 2">
    <name type="scientific">Stephania japonica</name>
    <dbReference type="NCBI Taxonomy" id="461633"/>
    <lineage>
        <taxon>Eukaryota</taxon>
        <taxon>Viridiplantae</taxon>
        <taxon>Streptophyta</taxon>
        <taxon>Embryophyta</taxon>
        <taxon>Tracheophyta</taxon>
        <taxon>Spermatophyta</taxon>
        <taxon>Magnoliopsida</taxon>
        <taxon>Ranunculales</taxon>
        <taxon>Menispermaceae</taxon>
        <taxon>Menispermoideae</taxon>
        <taxon>Cissampelideae</taxon>
        <taxon>Stephania</taxon>
    </lineage>
</organism>
<dbReference type="SUPFAM" id="SSF56672">
    <property type="entry name" value="DNA/RNA polymerases"/>
    <property type="match status" value="1"/>
</dbReference>
<dbReference type="InterPro" id="IPR043502">
    <property type="entry name" value="DNA/RNA_pol_sf"/>
</dbReference>
<evidence type="ECO:0000313" key="1">
    <source>
        <dbReference type="EMBL" id="KAK9122624.1"/>
    </source>
</evidence>
<sequence>MEARRDNSGLYLTQTAYIQQLLRKSGMSNAKPIDTPFSLNKPLYADGSPLFHDTTLYRSILGGLQYLVNTRPDISFIVNKLSQFQQNPTVTHWQAVKRVLRYIKGTDTLGISFRPSSQLFVTGFSDADWASSPDDRRSIAGYAVFLGPNLVAWQSKKQAVVSRSSTESEYRAMAQVTAEISWLMSLLTEIHISISAPPTIWCDNMSAAALARNPVYHVRTKHIELDIHYVRDKVRRQFGRLGIHHVPTRDQLADIFTKGFFLASRFQYLRDKLGVRSALRLRGDVRINH</sequence>
<keyword evidence="2" id="KW-1185">Reference proteome</keyword>
<dbReference type="PANTHER" id="PTHR11439:SF500">
    <property type="entry name" value="RNA-DIRECTED DNA POLYMERASE"/>
    <property type="match status" value="1"/>
</dbReference>
<accession>A0AAP0IVN7</accession>
<evidence type="ECO:0000313" key="2">
    <source>
        <dbReference type="Proteomes" id="UP001417504"/>
    </source>
</evidence>